<comment type="similarity">
    <text evidence="2 14">Belongs to the UppP family.</text>
</comment>
<keyword evidence="16" id="KW-1185">Reference proteome</keyword>
<keyword evidence="9 14" id="KW-0472">Membrane</keyword>
<dbReference type="HAMAP" id="MF_01006">
    <property type="entry name" value="Undec_diphosphatase"/>
    <property type="match status" value="1"/>
</dbReference>
<evidence type="ECO:0000256" key="13">
    <source>
        <dbReference type="ARBA" id="ARBA00047594"/>
    </source>
</evidence>
<evidence type="ECO:0000313" key="15">
    <source>
        <dbReference type="EMBL" id="QDT17316.1"/>
    </source>
</evidence>
<comment type="subcellular location">
    <subcellularLocation>
        <location evidence="1 14">Cell membrane</location>
        <topology evidence="1 14">Multi-pass membrane protein</topology>
    </subcellularLocation>
</comment>
<protein>
    <recommendedName>
        <fullName evidence="4 14">Undecaprenyl-diphosphatase</fullName>
        <ecNumber evidence="3 14">3.6.1.27</ecNumber>
    </recommendedName>
    <alternativeName>
        <fullName evidence="12 14">Bacitracin resistance protein</fullName>
    </alternativeName>
    <alternativeName>
        <fullName evidence="11 14">Undecaprenyl pyrophosphate phosphatase</fullName>
    </alternativeName>
</protein>
<organism evidence="15 16">
    <name type="scientific">Alienimonas californiensis</name>
    <dbReference type="NCBI Taxonomy" id="2527989"/>
    <lineage>
        <taxon>Bacteria</taxon>
        <taxon>Pseudomonadati</taxon>
        <taxon>Planctomycetota</taxon>
        <taxon>Planctomycetia</taxon>
        <taxon>Planctomycetales</taxon>
        <taxon>Planctomycetaceae</taxon>
        <taxon>Alienimonas</taxon>
    </lineage>
</organism>
<dbReference type="GO" id="GO:0046677">
    <property type="term" value="P:response to antibiotic"/>
    <property type="evidence" value="ECO:0007669"/>
    <property type="project" value="UniProtKB-UniRule"/>
</dbReference>
<comment type="catalytic activity">
    <reaction evidence="13 14">
        <text>di-trans,octa-cis-undecaprenyl diphosphate + H2O = di-trans,octa-cis-undecaprenyl phosphate + phosphate + H(+)</text>
        <dbReference type="Rhea" id="RHEA:28094"/>
        <dbReference type="ChEBI" id="CHEBI:15377"/>
        <dbReference type="ChEBI" id="CHEBI:15378"/>
        <dbReference type="ChEBI" id="CHEBI:43474"/>
        <dbReference type="ChEBI" id="CHEBI:58405"/>
        <dbReference type="ChEBI" id="CHEBI:60392"/>
        <dbReference type="EC" id="3.6.1.27"/>
    </reaction>
</comment>
<evidence type="ECO:0000256" key="11">
    <source>
        <dbReference type="ARBA" id="ARBA00032707"/>
    </source>
</evidence>
<keyword evidence="8 14" id="KW-1133">Transmembrane helix</keyword>
<keyword evidence="5 14" id="KW-1003">Cell membrane</keyword>
<dbReference type="KEGG" id="acaf:CA12_34360"/>
<feature type="transmembrane region" description="Helical" evidence="14">
    <location>
        <begin position="94"/>
        <end position="113"/>
    </location>
</feature>
<evidence type="ECO:0000313" key="16">
    <source>
        <dbReference type="Proteomes" id="UP000318741"/>
    </source>
</evidence>
<keyword evidence="14" id="KW-0961">Cell wall biogenesis/degradation</keyword>
<dbReference type="InterPro" id="IPR003824">
    <property type="entry name" value="UppP"/>
</dbReference>
<keyword evidence="6 14" id="KW-0812">Transmembrane</keyword>
<dbReference type="PANTHER" id="PTHR30622:SF4">
    <property type="entry name" value="UNDECAPRENYL-DIPHOSPHATASE"/>
    <property type="match status" value="1"/>
</dbReference>
<reference evidence="15 16" key="1">
    <citation type="submission" date="2019-02" db="EMBL/GenBank/DDBJ databases">
        <title>Deep-cultivation of Planctomycetes and their phenomic and genomic characterization uncovers novel biology.</title>
        <authorList>
            <person name="Wiegand S."/>
            <person name="Jogler M."/>
            <person name="Boedeker C."/>
            <person name="Pinto D."/>
            <person name="Vollmers J."/>
            <person name="Rivas-Marin E."/>
            <person name="Kohn T."/>
            <person name="Peeters S.H."/>
            <person name="Heuer A."/>
            <person name="Rast P."/>
            <person name="Oberbeckmann S."/>
            <person name="Bunk B."/>
            <person name="Jeske O."/>
            <person name="Meyerdierks A."/>
            <person name="Storesund J.E."/>
            <person name="Kallscheuer N."/>
            <person name="Luecker S."/>
            <person name="Lage O.M."/>
            <person name="Pohl T."/>
            <person name="Merkel B.J."/>
            <person name="Hornburger P."/>
            <person name="Mueller R.-W."/>
            <person name="Bruemmer F."/>
            <person name="Labrenz M."/>
            <person name="Spormann A.M."/>
            <person name="Op den Camp H."/>
            <person name="Overmann J."/>
            <person name="Amann R."/>
            <person name="Jetten M.S.M."/>
            <person name="Mascher T."/>
            <person name="Medema M.H."/>
            <person name="Devos D.P."/>
            <person name="Kaster A.-K."/>
            <person name="Ovreas L."/>
            <person name="Rohde M."/>
            <person name="Galperin M.Y."/>
            <person name="Jogler C."/>
        </authorList>
    </citation>
    <scope>NUCLEOTIDE SEQUENCE [LARGE SCALE GENOMIC DNA]</scope>
    <source>
        <strain evidence="15 16">CA12</strain>
    </source>
</reference>
<evidence type="ECO:0000256" key="9">
    <source>
        <dbReference type="ARBA" id="ARBA00023136"/>
    </source>
</evidence>
<dbReference type="AlphaFoldDB" id="A0A517PD70"/>
<evidence type="ECO:0000256" key="7">
    <source>
        <dbReference type="ARBA" id="ARBA00022801"/>
    </source>
</evidence>
<dbReference type="GO" id="GO:0008360">
    <property type="term" value="P:regulation of cell shape"/>
    <property type="evidence" value="ECO:0007669"/>
    <property type="project" value="UniProtKB-KW"/>
</dbReference>
<name>A0A517PD70_9PLAN</name>
<feature type="transmembrane region" description="Helical" evidence="14">
    <location>
        <begin position="204"/>
        <end position="222"/>
    </location>
</feature>
<dbReference type="Pfam" id="PF02673">
    <property type="entry name" value="BacA"/>
    <property type="match status" value="1"/>
</dbReference>
<comment type="miscellaneous">
    <text evidence="14">Bacitracin is thought to be involved in the inhibition of peptidoglycan synthesis by sequestering undecaprenyl diphosphate, thereby reducing the pool of lipid carrier available.</text>
</comment>
<comment type="function">
    <text evidence="14">Catalyzes the dephosphorylation of undecaprenyl diphosphate (UPP). Confers resistance to bacitracin.</text>
</comment>
<evidence type="ECO:0000256" key="4">
    <source>
        <dbReference type="ARBA" id="ARBA00021581"/>
    </source>
</evidence>
<feature type="transmembrane region" description="Helical" evidence="14">
    <location>
        <begin position="64"/>
        <end position="82"/>
    </location>
</feature>
<dbReference type="EC" id="3.6.1.27" evidence="3 14"/>
<keyword evidence="7 14" id="KW-0378">Hydrolase</keyword>
<dbReference type="Proteomes" id="UP000318741">
    <property type="component" value="Chromosome"/>
</dbReference>
<proteinExistence type="inferred from homology"/>
<gene>
    <name evidence="14 15" type="primary">uppP</name>
    <name evidence="15" type="ORF">CA12_34360</name>
</gene>
<accession>A0A517PD70</accession>
<dbReference type="OrthoDB" id="9808289at2"/>
<evidence type="ECO:0000256" key="6">
    <source>
        <dbReference type="ARBA" id="ARBA00022692"/>
    </source>
</evidence>
<evidence type="ECO:0000256" key="1">
    <source>
        <dbReference type="ARBA" id="ARBA00004651"/>
    </source>
</evidence>
<feature type="transmembrane region" description="Helical" evidence="14">
    <location>
        <begin position="272"/>
        <end position="288"/>
    </location>
</feature>
<dbReference type="GO" id="GO:0050380">
    <property type="term" value="F:undecaprenyl-diphosphatase activity"/>
    <property type="evidence" value="ECO:0007669"/>
    <property type="project" value="UniProtKB-UniRule"/>
</dbReference>
<keyword evidence="14" id="KW-0133">Cell shape</keyword>
<dbReference type="PANTHER" id="PTHR30622">
    <property type="entry name" value="UNDECAPRENYL-DIPHOSPHATASE"/>
    <property type="match status" value="1"/>
</dbReference>
<sequence>MNGSILAEAPAVSPLSQYLEAVSLGALQGVAEFLPISSSGHLSLAQAVLDEATGRQIDPEGNRLLVIVLHVGTLGSILWSYRRDLWATATDVRYVTSVAVATAPLVVVALTPLKDRVEAMFAQPAVVGVCLLVTAGLLLAGQYLAVRRSDPADGEEASPSSREVTLPVAAVIGAFQTLALLPGISRSGSTIAGGLMSGLSREEAVRFSLMIGVPAIAGAGLLEAKSVLDAGVSLNALPIGPLAAGAGTAFLVGVAAISLLRKAVSNDRLHWFAAYCAAVGSATLVWQLT</sequence>
<dbReference type="GO" id="GO:0071555">
    <property type="term" value="P:cell wall organization"/>
    <property type="evidence" value="ECO:0007669"/>
    <property type="project" value="UniProtKB-KW"/>
</dbReference>
<evidence type="ECO:0000256" key="8">
    <source>
        <dbReference type="ARBA" id="ARBA00022989"/>
    </source>
</evidence>
<dbReference type="GO" id="GO:0009252">
    <property type="term" value="P:peptidoglycan biosynthetic process"/>
    <property type="evidence" value="ECO:0007669"/>
    <property type="project" value="UniProtKB-KW"/>
</dbReference>
<dbReference type="GO" id="GO:0005886">
    <property type="term" value="C:plasma membrane"/>
    <property type="evidence" value="ECO:0007669"/>
    <property type="project" value="UniProtKB-SubCell"/>
</dbReference>
<keyword evidence="14" id="KW-0573">Peptidoglycan synthesis</keyword>
<evidence type="ECO:0000256" key="14">
    <source>
        <dbReference type="HAMAP-Rule" id="MF_01006"/>
    </source>
</evidence>
<evidence type="ECO:0000256" key="5">
    <source>
        <dbReference type="ARBA" id="ARBA00022475"/>
    </source>
</evidence>
<dbReference type="EMBL" id="CP036265">
    <property type="protein sequence ID" value="QDT17316.1"/>
    <property type="molecule type" value="Genomic_DNA"/>
</dbReference>
<evidence type="ECO:0000256" key="10">
    <source>
        <dbReference type="ARBA" id="ARBA00023251"/>
    </source>
</evidence>
<feature type="transmembrane region" description="Helical" evidence="14">
    <location>
        <begin position="242"/>
        <end position="260"/>
    </location>
</feature>
<keyword evidence="10 14" id="KW-0046">Antibiotic resistance</keyword>
<evidence type="ECO:0000256" key="12">
    <source>
        <dbReference type="ARBA" id="ARBA00032932"/>
    </source>
</evidence>
<feature type="transmembrane region" description="Helical" evidence="14">
    <location>
        <begin position="125"/>
        <end position="144"/>
    </location>
</feature>
<evidence type="ECO:0000256" key="3">
    <source>
        <dbReference type="ARBA" id="ARBA00012374"/>
    </source>
</evidence>
<evidence type="ECO:0000256" key="2">
    <source>
        <dbReference type="ARBA" id="ARBA00010621"/>
    </source>
</evidence>